<feature type="transmembrane region" description="Helical" evidence="1">
    <location>
        <begin position="56"/>
        <end position="79"/>
    </location>
</feature>
<keyword evidence="1" id="KW-0812">Transmembrane</keyword>
<evidence type="ECO:0000313" key="3">
    <source>
        <dbReference type="Proteomes" id="UP000002216"/>
    </source>
</evidence>
<keyword evidence="1" id="KW-0472">Membrane</keyword>
<dbReference type="KEGG" id="dba:Dbac_3434"/>
<evidence type="ECO:0000256" key="1">
    <source>
        <dbReference type="SAM" id="Phobius"/>
    </source>
</evidence>
<reference evidence="2 3" key="1">
    <citation type="journal article" date="2009" name="Stand. Genomic Sci.">
        <title>Complete genome sequence of Desulfomicrobium baculatum type strain (X).</title>
        <authorList>
            <person name="Copeland A."/>
            <person name="Spring S."/>
            <person name="Goker M."/>
            <person name="Schneider S."/>
            <person name="Lapidus A."/>
            <person name="Del Rio T.G."/>
            <person name="Tice H."/>
            <person name="Cheng J.F."/>
            <person name="Chen F."/>
            <person name="Nolan M."/>
            <person name="Bruce D."/>
            <person name="Goodwin L."/>
            <person name="Pitluck S."/>
            <person name="Ivanova N."/>
            <person name="Mavrommatis K."/>
            <person name="Ovchinnikova G."/>
            <person name="Pati A."/>
            <person name="Chen A."/>
            <person name="Palaniappan K."/>
            <person name="Land M."/>
            <person name="Hauser L."/>
            <person name="Chang Y.J."/>
            <person name="Jeffries C.C."/>
            <person name="Meincke L."/>
            <person name="Sims D."/>
            <person name="Brettin T."/>
            <person name="Detter J.C."/>
            <person name="Han C."/>
            <person name="Chain P."/>
            <person name="Bristow J."/>
            <person name="Eisen J.A."/>
            <person name="Markowitz V."/>
            <person name="Hugenholtz P."/>
            <person name="Kyrpides N.C."/>
            <person name="Klenk H.P."/>
            <person name="Lucas S."/>
        </authorList>
    </citation>
    <scope>NUCLEOTIDE SEQUENCE [LARGE SCALE GENOMIC DNA]</scope>
    <source>
        <strain evidence="3">DSM 4028 / VKM B-1378 / X</strain>
    </source>
</reference>
<dbReference type="OrthoDB" id="5471152at2"/>
<keyword evidence="3" id="KW-1185">Reference proteome</keyword>
<gene>
    <name evidence="2" type="ordered locus">Dbac_3434</name>
</gene>
<dbReference type="STRING" id="525897.Dbac_3434"/>
<proteinExistence type="predicted"/>
<evidence type="ECO:0000313" key="2">
    <source>
        <dbReference type="EMBL" id="ACU91506.1"/>
    </source>
</evidence>
<dbReference type="Proteomes" id="UP000002216">
    <property type="component" value="Chromosome"/>
</dbReference>
<dbReference type="RefSeq" id="WP_015775593.1">
    <property type="nucleotide sequence ID" value="NC_013173.1"/>
</dbReference>
<name>C7LQK0_DESBD</name>
<keyword evidence="1" id="KW-1133">Transmembrane helix</keyword>
<accession>C7LQK0</accession>
<dbReference type="EMBL" id="CP001629">
    <property type="protein sequence ID" value="ACU91506.1"/>
    <property type="molecule type" value="Genomic_DNA"/>
</dbReference>
<dbReference type="AlphaFoldDB" id="C7LQK0"/>
<dbReference type="HOGENOM" id="CLU_1560463_0_0_7"/>
<dbReference type="eggNOG" id="COG4968">
    <property type="taxonomic scope" value="Bacteria"/>
</dbReference>
<sequence length="171" mass="19131">MVKKSWRPFFKEASTFCRVVSTERLFKTAKPIFVSEGPSHARWEENAPSGFTLIEVLMAAAILAIGLMSIAAVIARASVQDVRASHISRANFLMEEFLENATRAQYSAQTFNALTDTAARRVIDGVRFTMNCTLAENTPVERCKEMTCILSWDNSGSRASARYVYVFSPKF</sequence>
<organism evidence="2 3">
    <name type="scientific">Desulfomicrobium baculatum (strain DSM 4028 / VKM B-1378 / X)</name>
    <name type="common">Desulfovibrio baculatus</name>
    <dbReference type="NCBI Taxonomy" id="525897"/>
    <lineage>
        <taxon>Bacteria</taxon>
        <taxon>Pseudomonadati</taxon>
        <taxon>Thermodesulfobacteriota</taxon>
        <taxon>Desulfovibrionia</taxon>
        <taxon>Desulfovibrionales</taxon>
        <taxon>Desulfomicrobiaceae</taxon>
        <taxon>Desulfomicrobium</taxon>
    </lineage>
</organism>
<protein>
    <recommendedName>
        <fullName evidence="4">Prepilin-type N-terminal cleavage/methylation domain-containing protein</fullName>
    </recommendedName>
</protein>
<dbReference type="InterPro" id="IPR012902">
    <property type="entry name" value="N_methyl_site"/>
</dbReference>
<dbReference type="NCBIfam" id="TIGR02532">
    <property type="entry name" value="IV_pilin_GFxxxE"/>
    <property type="match status" value="1"/>
</dbReference>
<evidence type="ECO:0008006" key="4">
    <source>
        <dbReference type="Google" id="ProtNLM"/>
    </source>
</evidence>
<dbReference type="Pfam" id="PF07963">
    <property type="entry name" value="N_methyl"/>
    <property type="match status" value="1"/>
</dbReference>